<dbReference type="GO" id="GO:0005886">
    <property type="term" value="C:plasma membrane"/>
    <property type="evidence" value="ECO:0007669"/>
    <property type="project" value="TreeGrafter"/>
</dbReference>
<keyword evidence="3" id="KW-1185">Reference proteome</keyword>
<dbReference type="Pfam" id="PF01554">
    <property type="entry name" value="MatE"/>
    <property type="match status" value="2"/>
</dbReference>
<evidence type="ECO:0000313" key="3">
    <source>
        <dbReference type="Proteomes" id="UP000283786"/>
    </source>
</evidence>
<keyword evidence="2" id="KW-0614">Plasmid</keyword>
<sequence>MTAESSTAAIFRMAWPMTLRAMLLHGTIVIDAWLVAGLGEEALAAMGLAAAIGGMLTGLLLAFSNGTQILVAQSVGTQRPGAMWSALVCGLGINLGVAVIGLIAAAIFAGGLIDSGASSDWIASAARRYLLAFSLVVLAEAVAQSLSAHMNGCGDTKRPFYSYLLAVPVNVVVSVVLIYGWFGFPALDVAGAAIGSAVSAIVRAVYLVHHLYKSRGGEPMDRTWARGSAWLTLRHHLAFTLPVAVTFISATFSNSVSALVYARMAISDFAALTLIAPWVQVAGTVGMCWAQATGIIVAQLLGGGAAREVLDDFLRKAWKGAFVAAAAVAVFYLGICIASGRIYQDIQPETRATLMSFLPILLLLPFPKGSNAICGNTLRAGGETVYVMHIFIWSQWLFRVPATILLVWLGAPVFWVFALLLVEELVKFTPFHLRLFRGGWRNRAL</sequence>
<geneLocation type="plasmid" evidence="2 3">
    <name>p202</name>
</geneLocation>
<dbReference type="InterPro" id="IPR050222">
    <property type="entry name" value="MATE_MdtK"/>
</dbReference>
<dbReference type="AlphaFoldDB" id="A0A418SCS2"/>
<dbReference type="PANTHER" id="PTHR43298">
    <property type="entry name" value="MULTIDRUG RESISTANCE PROTEIN NORM-RELATED"/>
    <property type="match status" value="1"/>
</dbReference>
<dbReference type="GO" id="GO:0015297">
    <property type="term" value="F:antiporter activity"/>
    <property type="evidence" value="ECO:0007669"/>
    <property type="project" value="InterPro"/>
</dbReference>
<dbReference type="EMBL" id="CP060437">
    <property type="protein sequence ID" value="QPM92421.1"/>
    <property type="molecule type" value="Genomic_DNA"/>
</dbReference>
<evidence type="ECO:0000256" key="1">
    <source>
        <dbReference type="ARBA" id="ARBA00022448"/>
    </source>
</evidence>
<protein>
    <submittedName>
        <fullName evidence="2">Uncharacterized protein</fullName>
    </submittedName>
</protein>
<reference evidence="2 3" key="1">
    <citation type="submission" date="2020-08" db="EMBL/GenBank/DDBJ databases">
        <title>Genome sequence of Rhodobacteraceae bacterium Lw-13e.</title>
        <authorList>
            <person name="Poehlein A."/>
            <person name="Wolter L."/>
            <person name="Daniel R."/>
            <person name="Brinkhoff T."/>
        </authorList>
    </citation>
    <scope>NUCLEOTIDE SEQUENCE [LARGE SCALE GENOMIC DNA]</scope>
    <source>
        <strain evidence="2 3">Lw-13e</strain>
        <plasmid evidence="2 3">p202</plasmid>
    </source>
</reference>
<dbReference type="KEGG" id="palw:PSAL_036850"/>
<dbReference type="InterPro" id="IPR002528">
    <property type="entry name" value="MATE_fam"/>
</dbReference>
<keyword evidence="1" id="KW-0813">Transport</keyword>
<name>A0A418SCS2_9RHOB</name>
<proteinExistence type="predicted"/>
<dbReference type="PANTHER" id="PTHR43298:SF2">
    <property type="entry name" value="FMN_FAD EXPORTER YEEO-RELATED"/>
    <property type="match status" value="1"/>
</dbReference>
<organism evidence="2 3">
    <name type="scientific">Pseudooceanicola algae</name>
    <dbReference type="NCBI Taxonomy" id="1537215"/>
    <lineage>
        <taxon>Bacteria</taxon>
        <taxon>Pseudomonadati</taxon>
        <taxon>Pseudomonadota</taxon>
        <taxon>Alphaproteobacteria</taxon>
        <taxon>Rhodobacterales</taxon>
        <taxon>Paracoccaceae</taxon>
        <taxon>Pseudooceanicola</taxon>
    </lineage>
</organism>
<evidence type="ECO:0000313" key="2">
    <source>
        <dbReference type="EMBL" id="QPM92421.1"/>
    </source>
</evidence>
<dbReference type="Proteomes" id="UP000283786">
    <property type="component" value="Plasmid p202"/>
</dbReference>
<accession>A0A418SCS2</accession>
<gene>
    <name evidence="2" type="ORF">PSAL_036850</name>
</gene>
<dbReference type="GO" id="GO:0042910">
    <property type="term" value="F:xenobiotic transmembrane transporter activity"/>
    <property type="evidence" value="ECO:0007669"/>
    <property type="project" value="InterPro"/>
</dbReference>